<feature type="compositionally biased region" description="Basic and acidic residues" evidence="1">
    <location>
        <begin position="1"/>
        <end position="12"/>
    </location>
</feature>
<reference evidence="2 3" key="1">
    <citation type="submission" date="2011-11" db="EMBL/GenBank/DDBJ databases">
        <title>Complete sequence of Granulicella mallensis MP5ACTX8.</title>
        <authorList>
            <consortium name="US DOE Joint Genome Institute"/>
            <person name="Lucas S."/>
            <person name="Copeland A."/>
            <person name="Lapidus A."/>
            <person name="Cheng J.-F."/>
            <person name="Goodwin L."/>
            <person name="Pitluck S."/>
            <person name="Peters L."/>
            <person name="Lu M."/>
            <person name="Detter J.C."/>
            <person name="Han C."/>
            <person name="Tapia R."/>
            <person name="Land M."/>
            <person name="Hauser L."/>
            <person name="Kyrpides N."/>
            <person name="Ivanova N."/>
            <person name="Mikhailova N."/>
            <person name="Pagani I."/>
            <person name="Rawat S."/>
            <person name="Mannisto M."/>
            <person name="Haggblom M."/>
            <person name="Woyke T."/>
        </authorList>
    </citation>
    <scope>NUCLEOTIDE SEQUENCE [LARGE SCALE GENOMIC DNA]</scope>
    <source>
        <strain evidence="3">ATCC BAA-1857 / DSM 23137 / MP5ACTX8</strain>
    </source>
</reference>
<dbReference type="HOGENOM" id="CLU_945825_0_0_0"/>
<dbReference type="RefSeq" id="WP_014265503.1">
    <property type="nucleotide sequence ID" value="NC_016631.1"/>
</dbReference>
<name>G8NWB3_GRAMM</name>
<protein>
    <submittedName>
        <fullName evidence="2">Uncharacterized protein</fullName>
    </submittedName>
</protein>
<proteinExistence type="predicted"/>
<dbReference type="InterPro" id="IPR043733">
    <property type="entry name" value="DUF5677"/>
</dbReference>
<dbReference type="AlphaFoldDB" id="G8NWB3"/>
<keyword evidence="3" id="KW-1185">Reference proteome</keyword>
<dbReference type="Pfam" id="PF18928">
    <property type="entry name" value="DUF5677"/>
    <property type="match status" value="1"/>
</dbReference>
<dbReference type="EMBL" id="CP003130">
    <property type="protein sequence ID" value="AEU36625.1"/>
    <property type="molecule type" value="Genomic_DNA"/>
</dbReference>
<gene>
    <name evidence="2" type="ordered locus">AciX8_2308</name>
</gene>
<dbReference type="Proteomes" id="UP000007113">
    <property type="component" value="Chromosome"/>
</dbReference>
<evidence type="ECO:0000313" key="3">
    <source>
        <dbReference type="Proteomes" id="UP000007113"/>
    </source>
</evidence>
<feature type="compositionally biased region" description="Polar residues" evidence="1">
    <location>
        <begin position="13"/>
        <end position="23"/>
    </location>
</feature>
<evidence type="ECO:0000256" key="1">
    <source>
        <dbReference type="SAM" id="MobiDB-lite"/>
    </source>
</evidence>
<dbReference type="KEGG" id="gma:AciX8_2308"/>
<sequence>MQTNADRNDSRGNENGTIQDAASTPQTWAELIERRSDYPEIIHKWLQVMGRLIVRTKVREDDELGDLIVGCMFASHRDINDLMTLSHTDSHHGAQYCLRALFERIVTLKYLFQKPEHLQDFKAYDAVDWDQIMSGIYENVGISMEPEARANLSKRAAELRKKNKQEKCQVCKNQRPVSWTRVDTRQMAKQVGLDHLYLMGFTIPSKLMHPTLWGTRDRLTHNTPLYNTLHCMHHLLIEILMIHRGHFVGKQYVTPIMGNAILDFLGVYVYSQTSFDGVLRRGQERNGQHIYYGF</sequence>
<accession>G8NWB3</accession>
<dbReference type="OrthoDB" id="9818175at2"/>
<evidence type="ECO:0000313" key="2">
    <source>
        <dbReference type="EMBL" id="AEU36625.1"/>
    </source>
</evidence>
<feature type="region of interest" description="Disordered" evidence="1">
    <location>
        <begin position="1"/>
        <end position="23"/>
    </location>
</feature>
<organism evidence="2 3">
    <name type="scientific">Granulicella mallensis (strain ATCC BAA-1857 / DSM 23137 / MP5ACTX8)</name>
    <dbReference type="NCBI Taxonomy" id="682795"/>
    <lineage>
        <taxon>Bacteria</taxon>
        <taxon>Pseudomonadati</taxon>
        <taxon>Acidobacteriota</taxon>
        <taxon>Terriglobia</taxon>
        <taxon>Terriglobales</taxon>
        <taxon>Acidobacteriaceae</taxon>
        <taxon>Granulicella</taxon>
    </lineage>
</organism>